<accession>A0AAE0Z2C5</accession>
<dbReference type="AlphaFoldDB" id="A0AAE0Z2C5"/>
<gene>
    <name evidence="2" type="ORF">RRG08_060905</name>
</gene>
<proteinExistence type="predicted"/>
<evidence type="ECO:0000256" key="1">
    <source>
        <dbReference type="SAM" id="MobiDB-lite"/>
    </source>
</evidence>
<sequence length="129" mass="14267">MRTPLPPLVFTHNISYCSRTILTELHTGPSMAMLEKFPENPSSSPQPQPPPQLVTADLDPHFYAIHSATEWTCFHKWISHVILTILECCRSFHTPTGKPHHSAPCAEVLARAARTGPQGLTHQGLPGSR</sequence>
<organism evidence="2 3">
    <name type="scientific">Elysia crispata</name>
    <name type="common">lettuce slug</name>
    <dbReference type="NCBI Taxonomy" id="231223"/>
    <lineage>
        <taxon>Eukaryota</taxon>
        <taxon>Metazoa</taxon>
        <taxon>Spiralia</taxon>
        <taxon>Lophotrochozoa</taxon>
        <taxon>Mollusca</taxon>
        <taxon>Gastropoda</taxon>
        <taxon>Heterobranchia</taxon>
        <taxon>Euthyneura</taxon>
        <taxon>Panpulmonata</taxon>
        <taxon>Sacoglossa</taxon>
        <taxon>Placobranchoidea</taxon>
        <taxon>Plakobranchidae</taxon>
        <taxon>Elysia</taxon>
    </lineage>
</organism>
<evidence type="ECO:0000313" key="3">
    <source>
        <dbReference type="Proteomes" id="UP001283361"/>
    </source>
</evidence>
<dbReference type="Proteomes" id="UP001283361">
    <property type="component" value="Unassembled WGS sequence"/>
</dbReference>
<feature type="region of interest" description="Disordered" evidence="1">
    <location>
        <begin position="32"/>
        <end position="54"/>
    </location>
</feature>
<protein>
    <submittedName>
        <fullName evidence="2">Uncharacterized protein</fullName>
    </submittedName>
</protein>
<keyword evidence="3" id="KW-1185">Reference proteome</keyword>
<dbReference type="EMBL" id="JAWDGP010004908">
    <property type="protein sequence ID" value="KAK3761335.1"/>
    <property type="molecule type" value="Genomic_DNA"/>
</dbReference>
<comment type="caution">
    <text evidence="2">The sequence shown here is derived from an EMBL/GenBank/DDBJ whole genome shotgun (WGS) entry which is preliminary data.</text>
</comment>
<name>A0AAE0Z2C5_9GAST</name>
<reference evidence="2" key="1">
    <citation type="journal article" date="2023" name="G3 (Bethesda)">
        <title>A reference genome for the long-term kleptoplast-retaining sea slug Elysia crispata morphotype clarki.</title>
        <authorList>
            <person name="Eastman K.E."/>
            <person name="Pendleton A.L."/>
            <person name="Shaikh M.A."/>
            <person name="Suttiyut T."/>
            <person name="Ogas R."/>
            <person name="Tomko P."/>
            <person name="Gavelis G."/>
            <person name="Widhalm J.R."/>
            <person name="Wisecaver J.H."/>
        </authorList>
    </citation>
    <scope>NUCLEOTIDE SEQUENCE</scope>
    <source>
        <strain evidence="2">ECLA1</strain>
    </source>
</reference>
<evidence type="ECO:0000313" key="2">
    <source>
        <dbReference type="EMBL" id="KAK3761335.1"/>
    </source>
</evidence>